<dbReference type="GO" id="GO:0003697">
    <property type="term" value="F:single-stranded DNA binding"/>
    <property type="evidence" value="ECO:0007669"/>
    <property type="project" value="InterPro"/>
</dbReference>
<dbReference type="InterPro" id="IPR013759">
    <property type="entry name" value="Topo_IIA_B_C"/>
</dbReference>
<evidence type="ECO:0000256" key="7">
    <source>
        <dbReference type="ARBA" id="ARBA00022840"/>
    </source>
</evidence>
<name>A0A7R9LER1_9ACAR</name>
<dbReference type="InterPro" id="IPR011557">
    <property type="entry name" value="GyrB"/>
</dbReference>
<dbReference type="InterPro" id="IPR003594">
    <property type="entry name" value="HATPase_dom"/>
</dbReference>
<dbReference type="SUPFAM" id="SSF56719">
    <property type="entry name" value="Type II DNA topoisomerase"/>
    <property type="match status" value="1"/>
</dbReference>
<dbReference type="EMBL" id="OC915244">
    <property type="protein sequence ID" value="CAD7639461.1"/>
    <property type="molecule type" value="Genomic_DNA"/>
</dbReference>
<dbReference type="PANTHER" id="PTHR45866:SF1">
    <property type="entry name" value="DNA GYRASE SUBUNIT B, MITOCHONDRIAL"/>
    <property type="match status" value="1"/>
</dbReference>
<accession>A0A7R9LER1</accession>
<dbReference type="FunFam" id="3.30.230.10:FF:000005">
    <property type="entry name" value="DNA gyrase subunit B"/>
    <property type="match status" value="1"/>
</dbReference>
<dbReference type="GO" id="GO:0006265">
    <property type="term" value="P:DNA topological change"/>
    <property type="evidence" value="ECO:0007669"/>
    <property type="project" value="UniProtKB-UniRule"/>
</dbReference>
<dbReference type="InterPro" id="IPR000565">
    <property type="entry name" value="Topo_IIA_B"/>
</dbReference>
<dbReference type="GO" id="GO:0046872">
    <property type="term" value="F:metal ion binding"/>
    <property type="evidence" value="ECO:0007669"/>
    <property type="project" value="UniProtKB-UniRule"/>
</dbReference>
<feature type="domain" description="Toprim" evidence="14">
    <location>
        <begin position="1150"/>
        <end position="1265"/>
    </location>
</feature>
<evidence type="ECO:0000313" key="16">
    <source>
        <dbReference type="Proteomes" id="UP000728032"/>
    </source>
</evidence>
<dbReference type="NCBIfam" id="NF011501">
    <property type="entry name" value="PRK14939.1"/>
    <property type="match status" value="1"/>
</dbReference>
<comment type="function">
    <text evidence="13">A type II topoisomerase that negatively supercoils closed circular double-stranded DNA in an ATP-dependent manner.</text>
</comment>
<dbReference type="InterPro" id="IPR018522">
    <property type="entry name" value="TopoIIA_CS"/>
</dbReference>
<evidence type="ECO:0000259" key="14">
    <source>
        <dbReference type="PROSITE" id="PS50880"/>
    </source>
</evidence>
<proteinExistence type="inferred from homology"/>
<dbReference type="InterPro" id="IPR013506">
    <property type="entry name" value="Topo_IIA_bsu_dom2"/>
</dbReference>
<dbReference type="Pfam" id="PF02767">
    <property type="entry name" value="DNA_pol3_beta_2"/>
    <property type="match status" value="1"/>
</dbReference>
<dbReference type="SUPFAM" id="SSF54211">
    <property type="entry name" value="Ribosomal protein S5 domain 2-like"/>
    <property type="match status" value="1"/>
</dbReference>
<comment type="catalytic activity">
    <reaction evidence="1 13">
        <text>ATP-dependent breakage, passage and rejoining of double-stranded DNA.</text>
        <dbReference type="EC" id="5.6.2.2"/>
    </reaction>
</comment>
<dbReference type="Pfam" id="PF00712">
    <property type="entry name" value="DNA_pol3_beta"/>
    <property type="match status" value="1"/>
</dbReference>
<dbReference type="Pfam" id="PF18053">
    <property type="entry name" value="GyrB_insert"/>
    <property type="match status" value="1"/>
</dbReference>
<dbReference type="Gene3D" id="3.40.50.670">
    <property type="match status" value="2"/>
</dbReference>
<dbReference type="InterPro" id="IPR036890">
    <property type="entry name" value="HATPase_C_sf"/>
</dbReference>
<sequence>MRLQCGINCRIRNSTVRLKIAKESLLNVLSHVVGAVERRHTLNILSNVKIQATNQALTITGSDLEVELVASTTLAEGACLQAGETTVPARKLVDICKSLPAAALIDLQITEDQRCILKSGNSRFVLGTLPAEDYPLLTNENSQGTQVQVTERELKRLFEKTSFAMAVQDVRFYLTGTLLEIDENQLRAVTTDGHRLALCETLASSTAAQLVQAIVPRKAVGELQRLLSIEDEQLTLLIGRELLNVTIQTSSRDKEQGDITVRFTTKLIDGKFPDYRRVIPRGGDKVVNIPHDVFKQSLQRVAILSNEKLRGVFLNFNADSLQLRANNPEQDEAIEDLAIQYANAPMEMSFNAQYILDVLSVLDGDDVAMTMSEANQSVLVQDPTQSNQTYVVMPMPMHITRLNIQRVRNLKTVALHELQPFNVFYGQNGSGKTSILEAIHLLATGRSFRTHIPKNYIQNNQSDAIVFAQSLTEKIGMQKLQSGEQLIKVNGDTVATQGQLAKILPLQLIDPLSTDIIDHGAKPRRQLLDWLMFHVEPDFYHAWQYYSRALKQRNSLLKTKRNLTLLDLEPWNKMLSDYGEMLHSQRVEIVEQWKLYLQEDLAQLLPDLKIEMEYSAGFHVEHGLANDLIQYHQKDVDRRYTEYGPHRADIRLKTPLGEADVVLSRGQKKLLIMALKLSQIAMLHACNKETVVLLDDVTAELDLSAQQRLIERLSQLGSQLFNVDQGQGETMSSEDQIASQTEPTIEKAYDSSSIKVLRGLDAVRKRPGLHHMVFEVVDNAIDEALAGHCDEILVTIHEDESVSVADNGRGIPTDIHPEEGVSAAEVILTILHAGGKFDDNSYKVSGGLHGVGVSVVNALSSKLELTIHRAGHIHQQEYKHGDPVYPLKIVGDVETTGTIVRFWPSTETFSQTIFNVDILARRLRELSFLNAGVRIVLRDERVALEHVFDYEGGLSEFVKYINQGKTHLNEIFHFTTQAENGIGVEVALQWNDTYQENVRCFTNNIPQKDGGTHLAGFRAALTRGLNSYMENENLLKKEKVAVTGDDAREGLTAIVSVKVPDPKFSSQTKEKLVSSEVKPAVEQAMNKAFSEYLLENPQAAKSIAGKIIDAARARDAARKAREMTRRKSALDIAGLPGKLADCQEKDPALSELYLVEGDSAGGSAKQGRNRKMQAILPLKGKILNVERARFDKMISSQEVGTLITALGCGIGREEYNPDKLRYHKIIIMTDADVDGSHIRTLLLTFFFRQMPELVERGYIYIAQPPLYKLKKGKQEQYIKDNDALETYLISNAIDELELRVNAEAPAIRGVALEKVIADYQTSQKSLQRLTVRYPATLLDGLLSLEHFKLDQNHDQDYVQQWGEKLRTAIETTQPSLRPVLSLEPFDKETADGLKTTIYFPRITIYVHNLPHSYLLDAGLLASGEYKRLLQNSKSWFTLLEEGAYLQKGERKINVSTFHQVWQHILTDSRRGMMIQRYKGLGEMNAEQLWETTMDPENRNMLQVTIDDAIEADRMFACLMGDDVEPRRAFIEENALNADIDA</sequence>
<dbReference type="Gene3D" id="3.30.565.10">
    <property type="entry name" value="Histidine kinase-like ATPase, C-terminal domain"/>
    <property type="match status" value="1"/>
</dbReference>
<evidence type="ECO:0000256" key="6">
    <source>
        <dbReference type="ARBA" id="ARBA00022741"/>
    </source>
</evidence>
<dbReference type="PRINTS" id="PR01159">
    <property type="entry name" value="DNAGYRASEB"/>
</dbReference>
<dbReference type="InterPro" id="IPR003395">
    <property type="entry name" value="RecF/RecN/SMC_N"/>
</dbReference>
<keyword evidence="10" id="KW-0238">DNA-binding</keyword>
<dbReference type="NCBIfam" id="TIGR00611">
    <property type="entry name" value="recf"/>
    <property type="match status" value="1"/>
</dbReference>
<gene>
    <name evidence="15" type="ORF">ONB1V03_LOCUS1993</name>
</gene>
<dbReference type="GO" id="GO:0005524">
    <property type="term" value="F:ATP binding"/>
    <property type="evidence" value="ECO:0007669"/>
    <property type="project" value="UniProtKB-UniRule"/>
</dbReference>
<dbReference type="InterPro" id="IPR034160">
    <property type="entry name" value="TOPRIM_GyrB"/>
</dbReference>
<comment type="similarity">
    <text evidence="3 13">Belongs to the type II topoisomerase GyrB family.</text>
</comment>
<dbReference type="InterPro" id="IPR022634">
    <property type="entry name" value="DNA_polIII_beta_N"/>
</dbReference>
<dbReference type="PROSITE" id="PS50880">
    <property type="entry name" value="TOPRIM"/>
    <property type="match status" value="1"/>
</dbReference>
<keyword evidence="9 13" id="KW-0799">Topoisomerase</keyword>
<dbReference type="Gene3D" id="3.70.10.10">
    <property type="match status" value="1"/>
</dbReference>
<dbReference type="CDD" id="cd16928">
    <property type="entry name" value="HATPase_GyrB-like"/>
    <property type="match status" value="1"/>
</dbReference>
<dbReference type="Pfam" id="PF00986">
    <property type="entry name" value="DNA_gyraseB_C"/>
    <property type="match status" value="1"/>
</dbReference>
<dbReference type="SUPFAM" id="SSF52540">
    <property type="entry name" value="P-loop containing nucleoside triphosphate hydrolases"/>
    <property type="match status" value="1"/>
</dbReference>
<dbReference type="CDD" id="cd03366">
    <property type="entry name" value="TOPRIM_TopoIIA_GyrB"/>
    <property type="match status" value="1"/>
</dbReference>
<evidence type="ECO:0000256" key="2">
    <source>
        <dbReference type="ARBA" id="ARBA00001946"/>
    </source>
</evidence>
<dbReference type="InterPro" id="IPR049353">
    <property type="entry name" value="GyrB_hook"/>
</dbReference>
<dbReference type="Pfam" id="PF01751">
    <property type="entry name" value="Toprim"/>
    <property type="match status" value="1"/>
</dbReference>
<dbReference type="InterPro" id="IPR006171">
    <property type="entry name" value="TOPRIM_dom"/>
</dbReference>
<dbReference type="NCBIfam" id="TIGR01059">
    <property type="entry name" value="gyrB"/>
    <property type="match status" value="1"/>
</dbReference>
<comment type="cofactor">
    <cofactor evidence="2">
        <name>Mg(2+)</name>
        <dbReference type="ChEBI" id="CHEBI:18420"/>
    </cofactor>
</comment>
<evidence type="ECO:0000256" key="12">
    <source>
        <dbReference type="ARBA" id="ARBA00063759"/>
    </source>
</evidence>
<dbReference type="CDD" id="cd00822">
    <property type="entry name" value="TopoII_Trans_DNA_gyrase"/>
    <property type="match status" value="1"/>
</dbReference>
<evidence type="ECO:0000256" key="10">
    <source>
        <dbReference type="ARBA" id="ARBA00023125"/>
    </source>
</evidence>
<dbReference type="InterPro" id="IPR020568">
    <property type="entry name" value="Ribosomal_Su5_D2-typ_SF"/>
</dbReference>
<dbReference type="SMART" id="SM00433">
    <property type="entry name" value="TOP2c"/>
    <property type="match status" value="1"/>
</dbReference>
<dbReference type="Pfam" id="PF00204">
    <property type="entry name" value="DNA_gyraseB"/>
    <property type="match status" value="1"/>
</dbReference>
<dbReference type="InterPro" id="IPR001238">
    <property type="entry name" value="DNA-binding_RecF"/>
</dbReference>
<dbReference type="EMBL" id="CAJPVJ010000419">
    <property type="protein sequence ID" value="CAG2162400.1"/>
    <property type="molecule type" value="Genomic_DNA"/>
</dbReference>
<dbReference type="EC" id="5.6.2.2" evidence="13"/>
<dbReference type="Gene3D" id="3.10.20.690">
    <property type="match status" value="1"/>
</dbReference>
<dbReference type="InterPro" id="IPR014721">
    <property type="entry name" value="Ribsml_uS5_D2-typ_fold_subgr"/>
</dbReference>
<dbReference type="Gene3D" id="3.10.150.10">
    <property type="entry name" value="DNA Polymerase III, subunit A, domain 2"/>
    <property type="match status" value="1"/>
</dbReference>
<dbReference type="InterPro" id="IPR041423">
    <property type="entry name" value="GyrB_insert"/>
</dbReference>
<dbReference type="GO" id="GO:0006281">
    <property type="term" value="P:DNA repair"/>
    <property type="evidence" value="ECO:0007669"/>
    <property type="project" value="InterPro"/>
</dbReference>
<dbReference type="InterPro" id="IPR046938">
    <property type="entry name" value="DNA_clamp_sf"/>
</dbReference>
<dbReference type="Pfam" id="PF21249">
    <property type="entry name" value="GyrB_hook"/>
    <property type="match status" value="1"/>
</dbReference>
<dbReference type="GO" id="GO:0005694">
    <property type="term" value="C:chromosome"/>
    <property type="evidence" value="ECO:0007669"/>
    <property type="project" value="InterPro"/>
</dbReference>
<dbReference type="InterPro" id="IPR027417">
    <property type="entry name" value="P-loop_NTPase"/>
</dbReference>
<dbReference type="Proteomes" id="UP000728032">
    <property type="component" value="Unassembled WGS sequence"/>
</dbReference>
<organism evidence="15">
    <name type="scientific">Oppiella nova</name>
    <dbReference type="NCBI Taxonomy" id="334625"/>
    <lineage>
        <taxon>Eukaryota</taxon>
        <taxon>Metazoa</taxon>
        <taxon>Ecdysozoa</taxon>
        <taxon>Arthropoda</taxon>
        <taxon>Chelicerata</taxon>
        <taxon>Arachnida</taxon>
        <taxon>Acari</taxon>
        <taxon>Acariformes</taxon>
        <taxon>Sarcoptiformes</taxon>
        <taxon>Oribatida</taxon>
        <taxon>Brachypylina</taxon>
        <taxon>Oppioidea</taxon>
        <taxon>Oppiidae</taxon>
        <taxon>Oppiella</taxon>
    </lineage>
</organism>
<keyword evidence="11 13" id="KW-0413">Isomerase</keyword>
<dbReference type="Gene3D" id="1.20.1050.90">
    <property type="entry name" value="RecF/RecN/SMC, N-terminal domain"/>
    <property type="match status" value="1"/>
</dbReference>
<dbReference type="HAMAP" id="MF_01898">
    <property type="entry name" value="GyrB"/>
    <property type="match status" value="1"/>
</dbReference>
<comment type="cofactor">
    <cofactor evidence="13">
        <name>Ca(2+)</name>
        <dbReference type="ChEBI" id="CHEBI:29108"/>
    </cofactor>
    <cofactor evidence="13">
        <name>Mg(2+)</name>
        <dbReference type="ChEBI" id="CHEBI:18420"/>
    </cofactor>
    <cofactor evidence="13">
        <name>Mn(2+)</name>
        <dbReference type="ChEBI" id="CHEBI:29035"/>
    </cofactor>
</comment>
<dbReference type="HAMAP" id="MF_00365">
    <property type="entry name" value="RecF"/>
    <property type="match status" value="1"/>
</dbReference>
<dbReference type="PROSITE" id="PS00177">
    <property type="entry name" value="TOPOISOMERASE_II"/>
    <property type="match status" value="1"/>
</dbReference>
<evidence type="ECO:0000256" key="13">
    <source>
        <dbReference type="RuleBase" id="RU362094"/>
    </source>
</evidence>
<dbReference type="PRINTS" id="PR00418">
    <property type="entry name" value="TPI2FAMILY"/>
</dbReference>
<dbReference type="CDD" id="cd00140">
    <property type="entry name" value="beta_clamp"/>
    <property type="match status" value="1"/>
</dbReference>
<protein>
    <recommendedName>
        <fullName evidence="13">DNA gyrase subunit B</fullName>
        <ecNumber evidence="13">5.6.2.2</ecNumber>
    </recommendedName>
</protein>
<dbReference type="OrthoDB" id="6499733at2759"/>
<dbReference type="Gene3D" id="3.40.50.300">
    <property type="entry name" value="P-loop containing nucleotide triphosphate hydrolases"/>
    <property type="match status" value="1"/>
</dbReference>
<dbReference type="SMART" id="SM00387">
    <property type="entry name" value="HATPase_c"/>
    <property type="match status" value="1"/>
</dbReference>
<dbReference type="SMART" id="SM00480">
    <property type="entry name" value="POL3Bc"/>
    <property type="match status" value="1"/>
</dbReference>
<evidence type="ECO:0000313" key="15">
    <source>
        <dbReference type="EMBL" id="CAD7639461.1"/>
    </source>
</evidence>
<dbReference type="Pfam" id="PF02518">
    <property type="entry name" value="HATPase_c"/>
    <property type="match status" value="1"/>
</dbReference>
<comment type="subunit">
    <text evidence="12 13">Made up of two chains. The A chain is responsible for DNA breakage and rejoining; the B chain catalyzes ATP hydrolysis.</text>
</comment>
<dbReference type="NCBIfam" id="TIGR00663">
    <property type="entry name" value="dnan"/>
    <property type="match status" value="1"/>
</dbReference>
<dbReference type="InterPro" id="IPR013760">
    <property type="entry name" value="Topo_IIA-like_dom_sf"/>
</dbReference>
<keyword evidence="7 13" id="KW-0067">ATP-binding</keyword>
<evidence type="ECO:0000256" key="1">
    <source>
        <dbReference type="ARBA" id="ARBA00000185"/>
    </source>
</evidence>
<evidence type="ECO:0000256" key="8">
    <source>
        <dbReference type="ARBA" id="ARBA00022842"/>
    </source>
</evidence>
<dbReference type="GO" id="GO:0008408">
    <property type="term" value="F:3'-5' exonuclease activity"/>
    <property type="evidence" value="ECO:0007669"/>
    <property type="project" value="InterPro"/>
</dbReference>
<dbReference type="FunFam" id="3.30.565.10:FF:000002">
    <property type="entry name" value="DNA gyrase subunit B"/>
    <property type="match status" value="1"/>
</dbReference>
<dbReference type="SUPFAM" id="SSF55979">
    <property type="entry name" value="DNA clamp"/>
    <property type="match status" value="3"/>
</dbReference>
<keyword evidence="8" id="KW-0460">Magnesium</keyword>
<keyword evidence="4" id="KW-0963">Cytoplasm</keyword>
<dbReference type="FunFam" id="3.40.50.670:FF:000004">
    <property type="entry name" value="DNA gyrase subunit B"/>
    <property type="match status" value="1"/>
</dbReference>
<dbReference type="InterPro" id="IPR042174">
    <property type="entry name" value="RecF_2"/>
</dbReference>
<reference evidence="15" key="1">
    <citation type="submission" date="2020-11" db="EMBL/GenBank/DDBJ databases">
        <authorList>
            <person name="Tran Van P."/>
        </authorList>
    </citation>
    <scope>NUCLEOTIDE SEQUENCE</scope>
</reference>
<evidence type="ECO:0000256" key="4">
    <source>
        <dbReference type="ARBA" id="ARBA00022490"/>
    </source>
</evidence>
<dbReference type="SUPFAM" id="SSF55874">
    <property type="entry name" value="ATPase domain of HSP90 chaperone/DNA topoisomerase II/histidine kinase"/>
    <property type="match status" value="1"/>
</dbReference>
<dbReference type="NCBIfam" id="NF004189">
    <property type="entry name" value="PRK05644.1"/>
    <property type="match status" value="1"/>
</dbReference>
<dbReference type="InterPro" id="IPR001241">
    <property type="entry name" value="Topo_IIA"/>
</dbReference>
<dbReference type="InterPro" id="IPR022637">
    <property type="entry name" value="DNA_polIII_beta_cen"/>
</dbReference>
<evidence type="ECO:0000256" key="5">
    <source>
        <dbReference type="ARBA" id="ARBA00022723"/>
    </source>
</evidence>
<keyword evidence="5" id="KW-0479">Metal-binding</keyword>
<dbReference type="FunFam" id="3.40.50.670:FF:000005">
    <property type="entry name" value="DNA gyrase subunit B"/>
    <property type="match status" value="1"/>
</dbReference>
<dbReference type="Pfam" id="PF02768">
    <property type="entry name" value="DNA_pol3_beta_3"/>
    <property type="match status" value="1"/>
</dbReference>
<dbReference type="Gene3D" id="3.30.230.10">
    <property type="match status" value="1"/>
</dbReference>
<dbReference type="GO" id="GO:0003887">
    <property type="term" value="F:DNA-directed DNA polymerase activity"/>
    <property type="evidence" value="ECO:0007669"/>
    <property type="project" value="InterPro"/>
</dbReference>
<dbReference type="Pfam" id="PF02463">
    <property type="entry name" value="SMC_N"/>
    <property type="match status" value="1"/>
</dbReference>
<keyword evidence="6 13" id="KW-0547">Nucleotide-binding</keyword>
<evidence type="ECO:0000256" key="11">
    <source>
        <dbReference type="ARBA" id="ARBA00023235"/>
    </source>
</evidence>
<dbReference type="PANTHER" id="PTHR45866">
    <property type="entry name" value="DNA GYRASE/TOPOISOMERASE SUBUNIT B"/>
    <property type="match status" value="1"/>
</dbReference>
<keyword evidence="16" id="KW-1185">Reference proteome</keyword>
<dbReference type="GO" id="GO:0006260">
    <property type="term" value="P:DNA replication"/>
    <property type="evidence" value="ECO:0007669"/>
    <property type="project" value="InterPro"/>
</dbReference>
<dbReference type="InterPro" id="IPR022635">
    <property type="entry name" value="DNA_polIII_beta_C"/>
</dbReference>
<evidence type="ECO:0000256" key="3">
    <source>
        <dbReference type="ARBA" id="ARBA00010708"/>
    </source>
</evidence>
<keyword evidence="13" id="KW-0809">Transit peptide</keyword>
<dbReference type="InterPro" id="IPR001001">
    <property type="entry name" value="DNA_polIII_beta"/>
</dbReference>
<dbReference type="GO" id="GO:0003918">
    <property type="term" value="F:DNA topoisomerase type II (double strand cut, ATP-hydrolyzing) activity"/>
    <property type="evidence" value="ECO:0007669"/>
    <property type="project" value="UniProtKB-UniRule"/>
</dbReference>
<dbReference type="GO" id="GO:0009360">
    <property type="term" value="C:DNA polymerase III complex"/>
    <property type="evidence" value="ECO:0007669"/>
    <property type="project" value="InterPro"/>
</dbReference>
<evidence type="ECO:0000256" key="9">
    <source>
        <dbReference type="ARBA" id="ARBA00023029"/>
    </source>
</evidence>
<dbReference type="InterPro" id="IPR002288">
    <property type="entry name" value="DNA_gyrase_B_C"/>
</dbReference>